<reference evidence="3 4" key="3">
    <citation type="journal article" date="2015" name="Genome Announc.">
        <title>Draft Genome Sequence of the Archiascomycetous Yeast Saitoella complicata.</title>
        <authorList>
            <person name="Yamauchi K."/>
            <person name="Kondo S."/>
            <person name="Hamamoto M."/>
            <person name="Takahashi Y."/>
            <person name="Ogura Y."/>
            <person name="Hayashi T."/>
            <person name="Nishida H."/>
        </authorList>
    </citation>
    <scope>NUCLEOTIDE SEQUENCE [LARGE SCALE GENOMIC DNA]</scope>
    <source>
        <strain evidence="3 4">NRRL Y-17804</strain>
    </source>
</reference>
<feature type="compositionally biased region" description="Polar residues" evidence="1">
    <location>
        <begin position="49"/>
        <end position="76"/>
    </location>
</feature>
<dbReference type="RefSeq" id="XP_019022321.1">
    <property type="nucleotide sequence ID" value="XM_019166350.1"/>
</dbReference>
<dbReference type="OrthoDB" id="5377952at2759"/>
<reference evidence="3 4" key="2">
    <citation type="journal article" date="2014" name="J. Gen. Appl. Microbiol.">
        <title>The early diverging ascomycetous budding yeast Saitoella complicata has three histone deacetylases belonging to the Clr6, Hos2, and Rpd3 lineages.</title>
        <authorList>
            <person name="Nishida H."/>
            <person name="Matsumoto T."/>
            <person name="Kondo S."/>
            <person name="Hamamoto M."/>
            <person name="Yoshikawa H."/>
        </authorList>
    </citation>
    <scope>NUCLEOTIDE SEQUENCE [LARGE SCALE GENOMIC DNA]</scope>
    <source>
        <strain evidence="3 4">NRRL Y-17804</strain>
    </source>
</reference>
<feature type="compositionally biased region" description="Acidic residues" evidence="1">
    <location>
        <begin position="228"/>
        <end position="268"/>
    </location>
</feature>
<comment type="caution">
    <text evidence="3">The sequence shown here is derived from an EMBL/GenBank/DDBJ whole genome shotgun (WGS) entry which is preliminary data.</text>
</comment>
<evidence type="ECO:0000259" key="2">
    <source>
        <dbReference type="Pfam" id="PF20994"/>
    </source>
</evidence>
<feature type="domain" description="Inner kinetochore subunit AME1" evidence="2">
    <location>
        <begin position="383"/>
        <end position="566"/>
    </location>
</feature>
<evidence type="ECO:0000313" key="4">
    <source>
        <dbReference type="Proteomes" id="UP000033140"/>
    </source>
</evidence>
<gene>
    <name evidence="3" type="ORF">G7K_3422-t1</name>
</gene>
<dbReference type="InterPro" id="IPR048743">
    <property type="entry name" value="AME1"/>
</dbReference>
<feature type="compositionally biased region" description="Polar residues" evidence="1">
    <location>
        <begin position="101"/>
        <end position="120"/>
    </location>
</feature>
<feature type="compositionally biased region" description="Polar residues" evidence="1">
    <location>
        <begin position="383"/>
        <end position="398"/>
    </location>
</feature>
<feature type="compositionally biased region" description="Low complexity" evidence="1">
    <location>
        <begin position="355"/>
        <end position="374"/>
    </location>
</feature>
<sequence length="574" mass="63062">MDPPTVPNSRQERREARVRGANTHKVQDVAFTIQTGAGGGAPPVRTPGNRRTVTQAPTTGKKSGSTVKRNATNAVQPASAKRTPAPQLPASVQRPAAPSTAKRSATTAALHPTRTSTAKKLSTFGPASRGVGSVRRPTAPAVIPRNGGADTPSNRRAGGRRRRQQDPEGVDSPIKKSRLGEEVEQEHEEQQEGVEESEKEVNGDGEEGSAEMSLVTEENVVMPIQTEQEVDEEIPEVEAEVEPEQEQPEQPEQPEQESEENVDEEEDMASTLPTPKALKTNGVSRSKTDLPRRDTANLNGDRPVLAPGRAPADATRPATSQENGTTQQKRKAKATDPTPSATPAKKQKSRPTRPEPTTTQQTDSTLPSQSQSQPPRKKALESRSVQITTHKFSASNTTRAPTNELDIILALLTEQLDRLRQRTTIDARTRLILDAFTEEVTIRLLQMTDALDSYHSLVVANRRAGRRKGELRAELLRVRRERAGVRDRMTEVRRQHAEAVEINEEMEGVGRFFEEVVKMREEDAGEVREAEEMKGMEGLLRVVGPVVTGEYAIAKRLSVFNGFLERVEEAIRKA</sequence>
<dbReference type="Pfam" id="PF20994">
    <property type="entry name" value="CENPU"/>
    <property type="match status" value="1"/>
</dbReference>
<feature type="compositionally biased region" description="Acidic residues" evidence="1">
    <location>
        <begin position="182"/>
        <end position="209"/>
    </location>
</feature>
<feature type="compositionally biased region" description="Polar residues" evidence="1">
    <location>
        <begin position="317"/>
        <end position="327"/>
    </location>
</feature>
<reference evidence="3 4" key="1">
    <citation type="journal article" date="2011" name="J. Gen. Appl. Microbiol.">
        <title>Draft genome sequencing of the enigmatic yeast Saitoella complicata.</title>
        <authorList>
            <person name="Nishida H."/>
            <person name="Hamamoto M."/>
            <person name="Sugiyama J."/>
        </authorList>
    </citation>
    <scope>NUCLEOTIDE SEQUENCE [LARGE SCALE GENOMIC DNA]</scope>
    <source>
        <strain evidence="3 4">NRRL Y-17804</strain>
    </source>
</reference>
<dbReference type="STRING" id="698492.A0A0E9NHF8"/>
<proteinExistence type="predicted"/>
<evidence type="ECO:0000313" key="3">
    <source>
        <dbReference type="EMBL" id="GAO49269.1"/>
    </source>
</evidence>
<feature type="region of interest" description="Disordered" evidence="1">
    <location>
        <begin position="1"/>
        <end position="398"/>
    </location>
</feature>
<dbReference type="AlphaFoldDB" id="A0A0E9NHF8"/>
<dbReference type="Proteomes" id="UP000033140">
    <property type="component" value="Unassembled WGS sequence"/>
</dbReference>
<keyword evidence="4" id="KW-1185">Reference proteome</keyword>
<accession>A0A0E9NHF8</accession>
<evidence type="ECO:0000256" key="1">
    <source>
        <dbReference type="SAM" id="MobiDB-lite"/>
    </source>
</evidence>
<feature type="compositionally biased region" description="Basic and acidic residues" evidence="1">
    <location>
        <begin position="286"/>
        <end position="295"/>
    </location>
</feature>
<protein>
    <recommendedName>
        <fullName evidence="2">Inner kinetochore subunit AME1 domain-containing protein</fullName>
    </recommendedName>
</protein>
<dbReference type="OMA" id="SVMRIKG"/>
<organism evidence="3 4">
    <name type="scientific">Saitoella complicata (strain BCRC 22490 / CBS 7301 / JCM 7358 / NBRC 10748 / NRRL Y-17804)</name>
    <dbReference type="NCBI Taxonomy" id="698492"/>
    <lineage>
        <taxon>Eukaryota</taxon>
        <taxon>Fungi</taxon>
        <taxon>Dikarya</taxon>
        <taxon>Ascomycota</taxon>
        <taxon>Taphrinomycotina</taxon>
        <taxon>Taphrinomycotina incertae sedis</taxon>
        <taxon>Saitoella</taxon>
    </lineage>
</organism>
<dbReference type="EMBL" id="BACD03000021">
    <property type="protein sequence ID" value="GAO49269.1"/>
    <property type="molecule type" value="Genomic_DNA"/>
</dbReference>
<name>A0A0E9NHF8_SAICN</name>